<keyword evidence="5 7" id="KW-0496">Mitochondrion</keyword>
<dbReference type="GO" id="GO:0005524">
    <property type="term" value="F:ATP binding"/>
    <property type="evidence" value="ECO:0007669"/>
    <property type="project" value="InterPro"/>
</dbReference>
<dbReference type="EC" id="2.7.4.10" evidence="7"/>
<dbReference type="GO" id="GO:0046041">
    <property type="term" value="P:ITP metabolic process"/>
    <property type="evidence" value="ECO:0007669"/>
    <property type="project" value="UniProtKB-UniRule"/>
</dbReference>
<feature type="binding site" evidence="7">
    <location>
        <position position="198"/>
    </location>
    <ligand>
        <name>GTP</name>
        <dbReference type="ChEBI" id="CHEBI:37565"/>
    </ligand>
</feature>
<keyword evidence="4 7" id="KW-0418">Kinase</keyword>
<comment type="subcellular location">
    <subcellularLocation>
        <location evidence="1 7">Mitochondrion matrix</location>
    </subcellularLocation>
</comment>
<feature type="binding site" evidence="7">
    <location>
        <begin position="88"/>
        <end position="91"/>
    </location>
    <ligand>
        <name>AMP</name>
        <dbReference type="ChEBI" id="CHEBI:456215"/>
    </ligand>
</feature>
<feature type="binding site" evidence="7">
    <location>
        <begin position="14"/>
        <end position="19"/>
    </location>
    <ligand>
        <name>GTP</name>
        <dbReference type="ChEBI" id="CHEBI:37565"/>
    </ligand>
</feature>
<dbReference type="InterPro" id="IPR028586">
    <property type="entry name" value="AK3/Ak4_mitochondrial"/>
</dbReference>
<proteinExistence type="inferred from homology"/>
<dbReference type="InterPro" id="IPR027417">
    <property type="entry name" value="P-loop_NTPase"/>
</dbReference>
<dbReference type="GO" id="GO:0046033">
    <property type="term" value="P:AMP metabolic process"/>
    <property type="evidence" value="ECO:0007669"/>
    <property type="project" value="UniProtKB-UniRule"/>
</dbReference>
<dbReference type="GO" id="GO:0046039">
    <property type="term" value="P:GTP metabolic process"/>
    <property type="evidence" value="ECO:0007669"/>
    <property type="project" value="UniProtKB-UniRule"/>
</dbReference>
<dbReference type="InterPro" id="IPR007862">
    <property type="entry name" value="Adenylate_kinase_lid-dom"/>
</dbReference>
<evidence type="ECO:0000256" key="2">
    <source>
        <dbReference type="ARBA" id="ARBA00022679"/>
    </source>
</evidence>
<dbReference type="GO" id="GO:0046899">
    <property type="term" value="F:nucleoside triphosphate adenylate kinase activity"/>
    <property type="evidence" value="ECO:0007669"/>
    <property type="project" value="UniProtKB-UniRule"/>
</dbReference>
<dbReference type="HAMAP" id="MF_03169">
    <property type="entry name" value="Adenylate_kinase_AK3"/>
    <property type="match status" value="1"/>
</dbReference>
<gene>
    <name evidence="8" type="ORF">CTOB1V02_LOCUS12382</name>
</gene>
<evidence type="ECO:0000256" key="1">
    <source>
        <dbReference type="ARBA" id="ARBA00004305"/>
    </source>
</evidence>
<feature type="region of interest" description="NMPbind" evidence="7">
    <location>
        <begin position="34"/>
        <end position="63"/>
    </location>
</feature>
<feature type="binding site" evidence="7">
    <location>
        <position position="40"/>
    </location>
    <ligand>
        <name>AMP</name>
        <dbReference type="ChEBI" id="CHEBI:456215"/>
    </ligand>
</feature>
<comment type="catalytic activity">
    <reaction evidence="7">
        <text>a ribonucleoside 5'-triphosphate + AMP = a ribonucleoside 5'-diphosphate + ADP</text>
        <dbReference type="Rhea" id="RHEA:13749"/>
        <dbReference type="ChEBI" id="CHEBI:57930"/>
        <dbReference type="ChEBI" id="CHEBI:61557"/>
        <dbReference type="ChEBI" id="CHEBI:456215"/>
        <dbReference type="ChEBI" id="CHEBI:456216"/>
        <dbReference type="EC" id="2.7.4.10"/>
    </reaction>
</comment>
<dbReference type="GO" id="GO:0005525">
    <property type="term" value="F:GTP binding"/>
    <property type="evidence" value="ECO:0007669"/>
    <property type="project" value="UniProtKB-KW"/>
</dbReference>
<evidence type="ECO:0000256" key="5">
    <source>
        <dbReference type="ARBA" id="ARBA00023128"/>
    </source>
</evidence>
<dbReference type="SUPFAM" id="SSF57774">
    <property type="entry name" value="Microbial and mitochondrial ADK, insert 'zinc finger' domain"/>
    <property type="match status" value="1"/>
</dbReference>
<dbReference type="SUPFAM" id="SSF52540">
    <property type="entry name" value="P-loop containing nucleoside triphosphate hydrolases"/>
    <property type="match status" value="2"/>
</dbReference>
<dbReference type="GO" id="GO:0004017">
    <property type="term" value="F:AMP kinase activity"/>
    <property type="evidence" value="ECO:0007669"/>
    <property type="project" value="InterPro"/>
</dbReference>
<dbReference type="Pfam" id="PF05191">
    <property type="entry name" value="ADK_lid"/>
    <property type="match status" value="1"/>
</dbReference>
<evidence type="ECO:0000313" key="8">
    <source>
        <dbReference type="EMBL" id="CAD7234566.1"/>
    </source>
</evidence>
<dbReference type="HAMAP" id="MF_00235">
    <property type="entry name" value="Adenylate_kinase_Adk"/>
    <property type="match status" value="2"/>
</dbReference>
<dbReference type="NCBIfam" id="TIGR01351">
    <property type="entry name" value="adk"/>
    <property type="match status" value="1"/>
</dbReference>
<dbReference type="PANTHER" id="PTHR23359">
    <property type="entry name" value="NUCLEOTIDE KINASE"/>
    <property type="match status" value="1"/>
</dbReference>
<dbReference type="Gene3D" id="3.40.50.300">
    <property type="entry name" value="P-loop containing nucleotide triphosphate hydrolases"/>
    <property type="match status" value="2"/>
</dbReference>
<dbReference type="PROSITE" id="PS00113">
    <property type="entry name" value="ADENYLATE_KINASE"/>
    <property type="match status" value="2"/>
</dbReference>
<sequence>MNSAFRALILGAPGSGKGTIASRILRDFGLQHISSGDVLRKHIADETNLGRQVKAFMEQGQLVPDEIVTGLILDEVSKIRHESWLLDGFPRTIPQAISLSKMADLSLVINLNVPFEEIVSRLTSRWIHPGSGRIYNLDFNPPKQPGLDDVTGEKLLRRPDDESEAVQHRLQCYAETVAPLIRFYQEMGILQDFHGRETNKIYPSVHRAIKQVLYDMQEHEANCASSVRETTGSLLLHRIPPASKYDLSKFKFPSSAPGAGKGTISEKVVKHFDILHLSSGDILRDNVLRETKLGKQVKSYMQKGKLVPDPLVTAMMRKTLRRVGPQSWLLDGFPRTLKQAQDLSKMAELTLVMKIDVPRDLIVKRITSRLVHPGDLVL</sequence>
<protein>
    <recommendedName>
        <fullName evidence="7">GTP:AMP phosphotransferase, mitochondrial</fullName>
        <ecNumber evidence="7">2.7.4.10</ecNumber>
    </recommendedName>
    <alternativeName>
        <fullName evidence="7">Adenylate kinase 3</fullName>
        <shortName evidence="7">AK 3</shortName>
    </alternativeName>
</protein>
<keyword evidence="6 7" id="KW-0342">GTP-binding</keyword>
<dbReference type="InterPro" id="IPR006259">
    <property type="entry name" value="Adenyl_kin_sub"/>
</dbReference>
<feature type="region of interest" description="LID" evidence="7">
    <location>
        <begin position="124"/>
        <end position="161"/>
    </location>
</feature>
<comment type="domain">
    <text evidence="7">Consists of three domains, a large central CORE domain and two small peripheral domains, NMPbind and LID, which undergo movements during catalysis. The LID domain closes over the site of phosphoryl transfer upon GTP binding. Assembling and dissambling the active center during each catalytic cycle provides an effective means to prevent GTP hydrolysis.</text>
</comment>
<keyword evidence="2 7" id="KW-0808">Transferase</keyword>
<feature type="binding site" evidence="7">
    <location>
        <begin position="134"/>
        <end position="135"/>
    </location>
    <ligand>
        <name>GTP</name>
        <dbReference type="ChEBI" id="CHEBI:37565"/>
    </ligand>
</feature>
<dbReference type="FunFam" id="3.40.50.300:FF:000106">
    <property type="entry name" value="Adenylate kinase mitochondrial"/>
    <property type="match status" value="1"/>
</dbReference>
<dbReference type="GO" id="GO:0006172">
    <property type="term" value="P:ADP biosynthetic process"/>
    <property type="evidence" value="ECO:0007669"/>
    <property type="project" value="UniProtKB-UniRule"/>
</dbReference>
<feature type="binding site" evidence="7">
    <location>
        <position position="35"/>
    </location>
    <ligand>
        <name>AMP</name>
        <dbReference type="ChEBI" id="CHEBI:456215"/>
    </ligand>
</feature>
<dbReference type="CDD" id="cd01428">
    <property type="entry name" value="ADK"/>
    <property type="match status" value="2"/>
</dbReference>
<evidence type="ECO:0000256" key="4">
    <source>
        <dbReference type="ARBA" id="ARBA00022777"/>
    </source>
</evidence>
<evidence type="ECO:0000256" key="6">
    <source>
        <dbReference type="ARBA" id="ARBA00023134"/>
    </source>
</evidence>
<evidence type="ECO:0000256" key="7">
    <source>
        <dbReference type="HAMAP-Rule" id="MF_03169"/>
    </source>
</evidence>
<feature type="binding site" evidence="7">
    <location>
        <position position="169"/>
    </location>
    <ligand>
        <name>AMP</name>
        <dbReference type="ChEBI" id="CHEBI:456215"/>
    </ligand>
</feature>
<feature type="binding site" evidence="7">
    <location>
        <position position="125"/>
    </location>
    <ligand>
        <name>GTP</name>
        <dbReference type="ChEBI" id="CHEBI:37565"/>
    </ligand>
</feature>
<dbReference type="AlphaFoldDB" id="A0A7R8WMJ5"/>
<dbReference type="EMBL" id="OB669087">
    <property type="protein sequence ID" value="CAD7234566.1"/>
    <property type="molecule type" value="Genomic_DNA"/>
</dbReference>
<keyword evidence="3 7" id="KW-0547">Nucleotide-binding</keyword>
<dbReference type="Pfam" id="PF00406">
    <property type="entry name" value="ADK"/>
    <property type="match status" value="2"/>
</dbReference>
<dbReference type="InterPro" id="IPR036193">
    <property type="entry name" value="ADK_active_lid_dom_sf"/>
</dbReference>
<dbReference type="InterPro" id="IPR000850">
    <property type="entry name" value="Adenylat/UMP-CMP_kin"/>
</dbReference>
<dbReference type="GO" id="GO:0005759">
    <property type="term" value="C:mitochondrial matrix"/>
    <property type="evidence" value="ECO:0007669"/>
    <property type="project" value="UniProtKB-SubCell"/>
</dbReference>
<evidence type="ECO:0000256" key="3">
    <source>
        <dbReference type="ARBA" id="ARBA00022741"/>
    </source>
</evidence>
<accession>A0A7R8WMJ5</accession>
<comment type="subunit">
    <text evidence="7">Monomer.</text>
</comment>
<feature type="binding site" evidence="7">
    <location>
        <position position="158"/>
    </location>
    <ligand>
        <name>AMP</name>
        <dbReference type="ChEBI" id="CHEBI:456215"/>
    </ligand>
</feature>
<feature type="binding site" evidence="7">
    <location>
        <begin position="61"/>
        <end position="63"/>
    </location>
    <ligand>
        <name>AMP</name>
        <dbReference type="ChEBI" id="CHEBI:456215"/>
    </ligand>
</feature>
<feature type="binding site" evidence="7">
    <location>
        <position position="95"/>
    </location>
    <ligand>
        <name>AMP</name>
        <dbReference type="ChEBI" id="CHEBI:456215"/>
    </ligand>
</feature>
<dbReference type="OrthoDB" id="439792at2759"/>
<reference evidence="8" key="1">
    <citation type="submission" date="2020-11" db="EMBL/GenBank/DDBJ databases">
        <authorList>
            <person name="Tran Van P."/>
        </authorList>
    </citation>
    <scope>NUCLEOTIDE SEQUENCE</scope>
</reference>
<comment type="similarity">
    <text evidence="7">Belongs to the adenylate kinase family. AK3 subfamily.</text>
</comment>
<organism evidence="8">
    <name type="scientific">Cyprideis torosa</name>
    <dbReference type="NCBI Taxonomy" id="163714"/>
    <lineage>
        <taxon>Eukaryota</taxon>
        <taxon>Metazoa</taxon>
        <taxon>Ecdysozoa</taxon>
        <taxon>Arthropoda</taxon>
        <taxon>Crustacea</taxon>
        <taxon>Oligostraca</taxon>
        <taxon>Ostracoda</taxon>
        <taxon>Podocopa</taxon>
        <taxon>Podocopida</taxon>
        <taxon>Cytherocopina</taxon>
        <taxon>Cytheroidea</taxon>
        <taxon>Cytherideidae</taxon>
        <taxon>Cyprideis</taxon>
    </lineage>
</organism>
<dbReference type="PRINTS" id="PR00094">
    <property type="entry name" value="ADENYLTKNASE"/>
</dbReference>
<name>A0A7R8WMJ5_9CRUS</name>
<comment type="function">
    <text evidence="7">Involved in maintaining the homeostasis of cellular nucleotides by catalyzing the interconversion of nucleoside phosphates. Has GTP:AMP phosphotransferase and ITP:AMP phosphotransferase activities.</text>
</comment>
<dbReference type="InterPro" id="IPR033690">
    <property type="entry name" value="Adenylat_kinase_CS"/>
</dbReference>